<dbReference type="InterPro" id="IPR037124">
    <property type="entry name" value="Chaperonin_GroES_sf"/>
</dbReference>
<reference evidence="4" key="2">
    <citation type="submission" date="2025-08" db="UniProtKB">
        <authorList>
            <consortium name="Ensembl"/>
        </authorList>
    </citation>
    <scope>IDENTIFICATION</scope>
</reference>
<dbReference type="PANTHER" id="PTHR10772">
    <property type="entry name" value="10 KDA HEAT SHOCK PROTEIN"/>
    <property type="match status" value="1"/>
</dbReference>
<dbReference type="SMART" id="SM00883">
    <property type="entry name" value="Cpn10"/>
    <property type="match status" value="1"/>
</dbReference>
<dbReference type="HOGENOM" id="CLU_132825_0_1_1"/>
<dbReference type="Pfam" id="PF00166">
    <property type="entry name" value="Cpn10"/>
    <property type="match status" value="1"/>
</dbReference>
<dbReference type="GO" id="GO:0005524">
    <property type="term" value="F:ATP binding"/>
    <property type="evidence" value="ECO:0007669"/>
    <property type="project" value="InterPro"/>
</dbReference>
<keyword evidence="2 3" id="KW-0143">Chaperone</keyword>
<dbReference type="eggNOG" id="KOG1641">
    <property type="taxonomic scope" value="Eukaryota"/>
</dbReference>
<dbReference type="GO" id="GO:0051087">
    <property type="term" value="F:protein-folding chaperone binding"/>
    <property type="evidence" value="ECO:0007669"/>
    <property type="project" value="TreeGrafter"/>
</dbReference>
<dbReference type="Proteomes" id="UP000008912">
    <property type="component" value="Unassembled WGS sequence"/>
</dbReference>
<evidence type="ECO:0000313" key="5">
    <source>
        <dbReference type="Proteomes" id="UP000008912"/>
    </source>
</evidence>
<proteinExistence type="inferred from homology"/>
<dbReference type="InterPro" id="IPR020818">
    <property type="entry name" value="Chaperonin_GroES"/>
</dbReference>
<dbReference type="GO" id="GO:0051082">
    <property type="term" value="F:unfolded protein binding"/>
    <property type="evidence" value="ECO:0007669"/>
    <property type="project" value="TreeGrafter"/>
</dbReference>
<comment type="similarity">
    <text evidence="1 3">Belongs to the GroES chaperonin family.</text>
</comment>
<dbReference type="PRINTS" id="PR00297">
    <property type="entry name" value="CHAPERONIN10"/>
</dbReference>
<dbReference type="PANTHER" id="PTHR10772:SF0">
    <property type="entry name" value="10 KDA HEAT SHOCK PROTEIN, MITOCHONDRIAL"/>
    <property type="match status" value="1"/>
</dbReference>
<dbReference type="GO" id="GO:0044183">
    <property type="term" value="F:protein folding chaperone"/>
    <property type="evidence" value="ECO:0007669"/>
    <property type="project" value="InterPro"/>
</dbReference>
<keyword evidence="5" id="KW-1185">Reference proteome</keyword>
<name>G1MKD4_AILME</name>
<dbReference type="Ensembl" id="ENSAMET00000020588.2">
    <property type="protein sequence ID" value="ENSAMEP00000019819.1"/>
    <property type="gene ID" value="ENSAMEG00000018762.2"/>
</dbReference>
<evidence type="ECO:0008006" key="6">
    <source>
        <dbReference type="Google" id="ProtNLM"/>
    </source>
</evidence>
<dbReference type="InterPro" id="IPR011032">
    <property type="entry name" value="GroES-like_sf"/>
</dbReference>
<evidence type="ECO:0000256" key="3">
    <source>
        <dbReference type="RuleBase" id="RU003479"/>
    </source>
</evidence>
<dbReference type="Gene3D" id="2.30.33.40">
    <property type="entry name" value="GroES chaperonin"/>
    <property type="match status" value="1"/>
</dbReference>
<accession>G1MKD4</accession>
<dbReference type="InParanoid" id="G1MKD4"/>
<dbReference type="SUPFAM" id="SSF50129">
    <property type="entry name" value="GroES-like"/>
    <property type="match status" value="1"/>
</dbReference>
<evidence type="ECO:0000256" key="1">
    <source>
        <dbReference type="ARBA" id="ARBA00006975"/>
    </source>
</evidence>
<dbReference type="GO" id="GO:0005759">
    <property type="term" value="C:mitochondrial matrix"/>
    <property type="evidence" value="ECO:0007669"/>
    <property type="project" value="TreeGrafter"/>
</dbReference>
<dbReference type="AlphaFoldDB" id="G1MKD4"/>
<evidence type="ECO:0000313" key="4">
    <source>
        <dbReference type="Ensembl" id="ENSAMEP00000019819.1"/>
    </source>
</evidence>
<reference evidence="4" key="3">
    <citation type="submission" date="2025-09" db="UniProtKB">
        <authorList>
            <consortium name="Ensembl"/>
        </authorList>
    </citation>
    <scope>IDENTIFICATION</scope>
</reference>
<evidence type="ECO:0000256" key="2">
    <source>
        <dbReference type="ARBA" id="ARBA00023186"/>
    </source>
</evidence>
<dbReference type="GeneTree" id="ENSGT00390000006350"/>
<dbReference type="CDD" id="cd00320">
    <property type="entry name" value="cpn10"/>
    <property type="match status" value="1"/>
</dbReference>
<reference evidence="4 5" key="1">
    <citation type="journal article" date="2010" name="Nature">
        <title>The sequence and de novo assembly of the giant panda genome.</title>
        <authorList>
            <person name="Li R."/>
            <person name="Fan W."/>
            <person name="Tian G."/>
            <person name="Zhu H."/>
            <person name="He L."/>
            <person name="Cai J."/>
            <person name="Huang Q."/>
            <person name="Cai Q."/>
            <person name="Li B."/>
            <person name="Bai Y."/>
            <person name="Zhang Z."/>
            <person name="Zhang Y."/>
            <person name="Wang W."/>
            <person name="Li J."/>
            <person name="Wei F."/>
            <person name="Li H."/>
            <person name="Jian M."/>
            <person name="Li J."/>
            <person name="Zhang Z."/>
            <person name="Nielsen R."/>
            <person name="Li D."/>
            <person name="Gu W."/>
            <person name="Yang Z."/>
            <person name="Xuan Z."/>
            <person name="Ryder O.A."/>
            <person name="Leung F.C."/>
            <person name="Zhou Y."/>
            <person name="Cao J."/>
            <person name="Sun X."/>
            <person name="Fu Y."/>
            <person name="Fang X."/>
            <person name="Guo X."/>
            <person name="Wang B."/>
            <person name="Hou R."/>
            <person name="Shen F."/>
            <person name="Mu B."/>
            <person name="Ni P."/>
            <person name="Lin R."/>
            <person name="Qian W."/>
            <person name="Wang G."/>
            <person name="Yu C."/>
            <person name="Nie W."/>
            <person name="Wang J."/>
            <person name="Wu Z."/>
            <person name="Liang H."/>
            <person name="Min J."/>
            <person name="Wu Q."/>
            <person name="Cheng S."/>
            <person name="Ruan J."/>
            <person name="Wang M."/>
            <person name="Shi Z."/>
            <person name="Wen M."/>
            <person name="Liu B."/>
            <person name="Ren X."/>
            <person name="Zheng H."/>
            <person name="Dong D."/>
            <person name="Cook K."/>
            <person name="Shan G."/>
            <person name="Zhang H."/>
            <person name="Kosiol C."/>
            <person name="Xie X."/>
            <person name="Lu Z."/>
            <person name="Zheng H."/>
            <person name="Li Y."/>
            <person name="Steiner C.C."/>
            <person name="Lam T.T."/>
            <person name="Lin S."/>
            <person name="Zhang Q."/>
            <person name="Li G."/>
            <person name="Tian J."/>
            <person name="Gong T."/>
            <person name="Liu H."/>
            <person name="Zhang D."/>
            <person name="Fang L."/>
            <person name="Ye C."/>
            <person name="Zhang J."/>
            <person name="Hu W."/>
            <person name="Xu A."/>
            <person name="Ren Y."/>
            <person name="Zhang G."/>
            <person name="Bruford M.W."/>
            <person name="Li Q."/>
            <person name="Ma L."/>
            <person name="Guo Y."/>
            <person name="An N."/>
            <person name="Hu Y."/>
            <person name="Zheng Y."/>
            <person name="Shi Y."/>
            <person name="Li Z."/>
            <person name="Liu Q."/>
            <person name="Chen Y."/>
            <person name="Zhao J."/>
            <person name="Qu N."/>
            <person name="Zhao S."/>
            <person name="Tian F."/>
            <person name="Wang X."/>
            <person name="Wang H."/>
            <person name="Xu L."/>
            <person name="Liu X."/>
            <person name="Vinar T."/>
            <person name="Wang Y."/>
            <person name="Lam T.W."/>
            <person name="Yiu S.M."/>
            <person name="Liu S."/>
            <person name="Zhang H."/>
            <person name="Li D."/>
            <person name="Huang Y."/>
            <person name="Wang X."/>
            <person name="Yang G."/>
            <person name="Jiang Z."/>
            <person name="Wang J."/>
            <person name="Qin N."/>
            <person name="Li L."/>
            <person name="Li J."/>
            <person name="Bolund L."/>
            <person name="Kristiansen K."/>
            <person name="Wong G.K."/>
            <person name="Olson M."/>
            <person name="Zhang X."/>
            <person name="Li S."/>
            <person name="Yang H."/>
            <person name="Wang J."/>
            <person name="Wang J."/>
        </authorList>
    </citation>
    <scope>NUCLEOTIDE SEQUENCE [LARGE SCALE GENOMIC DNA]</scope>
</reference>
<protein>
    <recommendedName>
        <fullName evidence="6">10 kDa heat shock protein, mitochondrial</fullName>
    </recommendedName>
</protein>
<dbReference type="GO" id="GO:0046872">
    <property type="term" value="F:metal ion binding"/>
    <property type="evidence" value="ECO:0007669"/>
    <property type="project" value="TreeGrafter"/>
</dbReference>
<dbReference type="STRING" id="9646.ENSAMEP00000019819"/>
<sequence length="99" mass="10989">MAVQVFRKFLPHFERVSVERSVAETVTKGCIMLPEKSRGKILQAIVIAVGSHSKGESGEIQSVSVKVKVLPEYGDTKVVLHDTDYFFFRDGDILGKHVA</sequence>
<organism evidence="4 5">
    <name type="scientific">Ailuropoda melanoleuca</name>
    <name type="common">Giant panda</name>
    <dbReference type="NCBI Taxonomy" id="9646"/>
    <lineage>
        <taxon>Eukaryota</taxon>
        <taxon>Metazoa</taxon>
        <taxon>Chordata</taxon>
        <taxon>Craniata</taxon>
        <taxon>Vertebrata</taxon>
        <taxon>Euteleostomi</taxon>
        <taxon>Mammalia</taxon>
        <taxon>Eutheria</taxon>
        <taxon>Laurasiatheria</taxon>
        <taxon>Carnivora</taxon>
        <taxon>Caniformia</taxon>
        <taxon>Ursidae</taxon>
        <taxon>Ailuropoda</taxon>
    </lineage>
</organism>